<dbReference type="AlphaFoldDB" id="A0A9D1YV64"/>
<feature type="transmembrane region" description="Helical" evidence="1">
    <location>
        <begin position="140"/>
        <end position="158"/>
    </location>
</feature>
<accession>A0A9D1YV64</accession>
<dbReference type="Pfam" id="PF03729">
    <property type="entry name" value="DUF308"/>
    <property type="match status" value="2"/>
</dbReference>
<name>A0A9D1YV64_9MICO</name>
<reference evidence="2" key="2">
    <citation type="submission" date="2021-04" db="EMBL/GenBank/DDBJ databases">
        <authorList>
            <person name="Gilroy R."/>
        </authorList>
    </citation>
    <scope>NUCLEOTIDE SEQUENCE</scope>
    <source>
        <strain evidence="2">ChiGjej1B1-98</strain>
    </source>
</reference>
<feature type="transmembrane region" description="Helical" evidence="1">
    <location>
        <begin position="21"/>
        <end position="40"/>
    </location>
</feature>
<feature type="transmembrane region" description="Helical" evidence="1">
    <location>
        <begin position="108"/>
        <end position="128"/>
    </location>
</feature>
<evidence type="ECO:0000313" key="3">
    <source>
        <dbReference type="Proteomes" id="UP000824005"/>
    </source>
</evidence>
<sequence length="197" mass="20781">MTDAPAANPEKLVDSLLQTSFVWLLIRGILAVIFGVIMFLPAFGAAVLAVFVAITIGVWLLFDGVASIVIAMRQRKSGVRGWGWTLAGGVVSLLAGLVAVIFPAATGALVGLFVLWALAFGLILRGVLELGSRGSGWGTWFGILHVLFGIVLTVAIIWSPGSALLALVWIAGVYGIAFGGVMIFIAFQMRKLRKEAA</sequence>
<dbReference type="InterPro" id="IPR052712">
    <property type="entry name" value="Acid_resist_chaperone_HdeD"/>
</dbReference>
<dbReference type="Proteomes" id="UP000824005">
    <property type="component" value="Unassembled WGS sequence"/>
</dbReference>
<evidence type="ECO:0000313" key="2">
    <source>
        <dbReference type="EMBL" id="HIY65565.1"/>
    </source>
</evidence>
<feature type="transmembrane region" description="Helical" evidence="1">
    <location>
        <begin position="82"/>
        <end position="102"/>
    </location>
</feature>
<comment type="caution">
    <text evidence="2">The sequence shown here is derived from an EMBL/GenBank/DDBJ whole genome shotgun (WGS) entry which is preliminary data.</text>
</comment>
<dbReference type="GO" id="GO:0005886">
    <property type="term" value="C:plasma membrane"/>
    <property type="evidence" value="ECO:0007669"/>
    <property type="project" value="TreeGrafter"/>
</dbReference>
<proteinExistence type="predicted"/>
<dbReference type="InterPro" id="IPR005325">
    <property type="entry name" value="DUF308_memb"/>
</dbReference>
<keyword evidence="1" id="KW-0812">Transmembrane</keyword>
<dbReference type="PANTHER" id="PTHR34989:SF1">
    <property type="entry name" value="PROTEIN HDED"/>
    <property type="match status" value="1"/>
</dbReference>
<dbReference type="EMBL" id="DXDC01000135">
    <property type="protein sequence ID" value="HIY65565.1"/>
    <property type="molecule type" value="Genomic_DNA"/>
</dbReference>
<feature type="transmembrane region" description="Helical" evidence="1">
    <location>
        <begin position="164"/>
        <end position="187"/>
    </location>
</feature>
<feature type="transmembrane region" description="Helical" evidence="1">
    <location>
        <begin position="46"/>
        <end position="70"/>
    </location>
</feature>
<evidence type="ECO:0000256" key="1">
    <source>
        <dbReference type="SAM" id="Phobius"/>
    </source>
</evidence>
<keyword evidence="1" id="KW-1133">Transmembrane helix</keyword>
<dbReference type="PANTHER" id="PTHR34989">
    <property type="entry name" value="PROTEIN HDED"/>
    <property type="match status" value="1"/>
</dbReference>
<reference evidence="2" key="1">
    <citation type="journal article" date="2021" name="PeerJ">
        <title>Extensive microbial diversity within the chicken gut microbiome revealed by metagenomics and culture.</title>
        <authorList>
            <person name="Gilroy R."/>
            <person name="Ravi A."/>
            <person name="Getino M."/>
            <person name="Pursley I."/>
            <person name="Horton D.L."/>
            <person name="Alikhan N.F."/>
            <person name="Baker D."/>
            <person name="Gharbi K."/>
            <person name="Hall N."/>
            <person name="Watson M."/>
            <person name="Adriaenssens E.M."/>
            <person name="Foster-Nyarko E."/>
            <person name="Jarju S."/>
            <person name="Secka A."/>
            <person name="Antonio M."/>
            <person name="Oren A."/>
            <person name="Chaudhuri R.R."/>
            <person name="La Ragione R."/>
            <person name="Hildebrand F."/>
            <person name="Pallen M.J."/>
        </authorList>
    </citation>
    <scope>NUCLEOTIDE SEQUENCE</scope>
    <source>
        <strain evidence="2">ChiGjej1B1-98</strain>
    </source>
</reference>
<protein>
    <submittedName>
        <fullName evidence="2">DUF308 domain-containing protein</fullName>
    </submittedName>
</protein>
<gene>
    <name evidence="2" type="ORF">H9830_04740</name>
</gene>
<organism evidence="2 3">
    <name type="scientific">Candidatus Agrococcus pullicola</name>
    <dbReference type="NCBI Taxonomy" id="2838429"/>
    <lineage>
        <taxon>Bacteria</taxon>
        <taxon>Bacillati</taxon>
        <taxon>Actinomycetota</taxon>
        <taxon>Actinomycetes</taxon>
        <taxon>Micrococcales</taxon>
        <taxon>Microbacteriaceae</taxon>
        <taxon>Agrococcus</taxon>
    </lineage>
</organism>
<keyword evidence="1" id="KW-0472">Membrane</keyword>